<evidence type="ECO:0000313" key="2">
    <source>
        <dbReference type="Proteomes" id="UP001501326"/>
    </source>
</evidence>
<proteinExistence type="predicted"/>
<evidence type="ECO:0000313" key="1">
    <source>
        <dbReference type="EMBL" id="GAA2737857.1"/>
    </source>
</evidence>
<sequence length="144" mass="16287">MHFLRRQPDDAPPVERSELRQYRYLLRTASPEALDDLHREALAVLDPAVRAIILRTAQERLQTGRDLTVDDTRHLARLITVAEVRTPGVLISALVDIAHERLARAVLRPAARNGLLDDYDAWDGLEPDRATTIERLPESLRKGA</sequence>
<dbReference type="Proteomes" id="UP001501326">
    <property type="component" value="Unassembled WGS sequence"/>
</dbReference>
<dbReference type="EMBL" id="BAAARN010000003">
    <property type="protein sequence ID" value="GAA2737857.1"/>
    <property type="molecule type" value="Genomic_DNA"/>
</dbReference>
<comment type="caution">
    <text evidence="1">The sequence shown here is derived from an EMBL/GenBank/DDBJ whole genome shotgun (WGS) entry which is preliminary data.</text>
</comment>
<keyword evidence="2" id="KW-1185">Reference proteome</keyword>
<gene>
    <name evidence="1" type="ORF">GCM10009867_26750</name>
</gene>
<accession>A0ABP6H8V0</accession>
<reference evidence="2" key="1">
    <citation type="journal article" date="2019" name="Int. J. Syst. Evol. Microbiol.">
        <title>The Global Catalogue of Microorganisms (GCM) 10K type strain sequencing project: providing services to taxonomists for standard genome sequencing and annotation.</title>
        <authorList>
            <consortium name="The Broad Institute Genomics Platform"/>
            <consortium name="The Broad Institute Genome Sequencing Center for Infectious Disease"/>
            <person name="Wu L."/>
            <person name="Ma J."/>
        </authorList>
    </citation>
    <scope>NUCLEOTIDE SEQUENCE [LARGE SCALE GENOMIC DNA]</scope>
    <source>
        <strain evidence="2">JCM 16378</strain>
    </source>
</reference>
<name>A0ABP6H8V0_9MICO</name>
<protein>
    <submittedName>
        <fullName evidence="1">Uncharacterized protein</fullName>
    </submittedName>
</protein>
<organism evidence="1 2">
    <name type="scientific">Pedococcus aerophilus</name>
    <dbReference type="NCBI Taxonomy" id="436356"/>
    <lineage>
        <taxon>Bacteria</taxon>
        <taxon>Bacillati</taxon>
        <taxon>Actinomycetota</taxon>
        <taxon>Actinomycetes</taxon>
        <taxon>Micrococcales</taxon>
        <taxon>Intrasporangiaceae</taxon>
        <taxon>Pedococcus</taxon>
    </lineage>
</organism>